<comment type="subcellular location">
    <subcellularLocation>
        <location evidence="1">Nucleus</location>
    </subcellularLocation>
</comment>
<keyword evidence="4" id="KW-0677">Repeat</keyword>
<dbReference type="GO" id="GO:0000978">
    <property type="term" value="F:RNA polymerase II cis-regulatory region sequence-specific DNA binding"/>
    <property type="evidence" value="ECO:0007669"/>
    <property type="project" value="TreeGrafter"/>
</dbReference>
<evidence type="ECO:0000259" key="12">
    <source>
        <dbReference type="PROSITE" id="PS50157"/>
    </source>
</evidence>
<feature type="domain" description="C2H2-type" evidence="12">
    <location>
        <begin position="50"/>
        <end position="74"/>
    </location>
</feature>
<evidence type="ECO:0000313" key="13">
    <source>
        <dbReference type="EMBL" id="KAF7305316.1"/>
    </source>
</evidence>
<dbReference type="Proteomes" id="UP000613580">
    <property type="component" value="Unassembled WGS sequence"/>
</dbReference>
<dbReference type="InterPro" id="IPR036236">
    <property type="entry name" value="Znf_C2H2_sf"/>
</dbReference>
<evidence type="ECO:0000256" key="4">
    <source>
        <dbReference type="ARBA" id="ARBA00022737"/>
    </source>
</evidence>
<proteinExistence type="inferred from homology"/>
<keyword evidence="7" id="KW-0805">Transcription regulation</keyword>
<evidence type="ECO:0000256" key="6">
    <source>
        <dbReference type="ARBA" id="ARBA00022833"/>
    </source>
</evidence>
<dbReference type="FunFam" id="3.30.160.60:FF:000193">
    <property type="entry name" value="Zinc finger protein 300"/>
    <property type="match status" value="1"/>
</dbReference>
<keyword evidence="8" id="KW-0804">Transcription</keyword>
<evidence type="ECO:0000313" key="14">
    <source>
        <dbReference type="Proteomes" id="UP000613580"/>
    </source>
</evidence>
<dbReference type="AlphaFoldDB" id="A0A8H6STR1"/>
<dbReference type="Pfam" id="PF00096">
    <property type="entry name" value="zf-C2H2"/>
    <property type="match status" value="2"/>
</dbReference>
<dbReference type="PROSITE" id="PS50157">
    <property type="entry name" value="ZINC_FINGER_C2H2_2"/>
    <property type="match status" value="2"/>
</dbReference>
<feature type="region of interest" description="Disordered" evidence="11">
    <location>
        <begin position="71"/>
        <end position="136"/>
    </location>
</feature>
<dbReference type="PANTHER" id="PTHR14003:SF19">
    <property type="entry name" value="YY2 TRANSCRIPTION FACTOR"/>
    <property type="match status" value="1"/>
</dbReference>
<evidence type="ECO:0000256" key="5">
    <source>
        <dbReference type="ARBA" id="ARBA00022771"/>
    </source>
</evidence>
<keyword evidence="3" id="KW-0479">Metal-binding</keyword>
<evidence type="ECO:0000256" key="11">
    <source>
        <dbReference type="SAM" id="MobiDB-lite"/>
    </source>
</evidence>
<sequence>MPNDAPGEDEQHTTGKSTNKKHPCPLCDKTFTRPSTLRVHLNTHTGAMPYVCEYPGCGRAFNVKSNMQRHFRSHGHGHGHVGASGPGGYTLVAASSSSSSRTEQPGSFADPGRQSASASAIPLAPPPASPSSRPGLGGLVLVLWDG</sequence>
<evidence type="ECO:0000256" key="9">
    <source>
        <dbReference type="ARBA" id="ARBA00023242"/>
    </source>
</evidence>
<evidence type="ECO:0000256" key="8">
    <source>
        <dbReference type="ARBA" id="ARBA00023163"/>
    </source>
</evidence>
<evidence type="ECO:0000256" key="10">
    <source>
        <dbReference type="PROSITE-ProRule" id="PRU00042"/>
    </source>
</evidence>
<evidence type="ECO:0000256" key="2">
    <source>
        <dbReference type="ARBA" id="ARBA00006991"/>
    </source>
</evidence>
<keyword evidence="9" id="KW-0539">Nucleus</keyword>
<dbReference type="GO" id="GO:0008270">
    <property type="term" value="F:zinc ion binding"/>
    <property type="evidence" value="ECO:0007669"/>
    <property type="project" value="UniProtKB-KW"/>
</dbReference>
<dbReference type="InterPro" id="IPR013087">
    <property type="entry name" value="Znf_C2H2_type"/>
</dbReference>
<comment type="similarity">
    <text evidence="2">Belongs to the krueppel C2H2-type zinc-finger protein family.</text>
</comment>
<keyword evidence="6" id="KW-0862">Zinc</keyword>
<organism evidence="13 14">
    <name type="scientific">Mycena chlorophos</name>
    <name type="common">Agaric fungus</name>
    <name type="synonym">Agaricus chlorophos</name>
    <dbReference type="NCBI Taxonomy" id="658473"/>
    <lineage>
        <taxon>Eukaryota</taxon>
        <taxon>Fungi</taxon>
        <taxon>Dikarya</taxon>
        <taxon>Basidiomycota</taxon>
        <taxon>Agaricomycotina</taxon>
        <taxon>Agaricomycetes</taxon>
        <taxon>Agaricomycetidae</taxon>
        <taxon>Agaricales</taxon>
        <taxon>Marasmiineae</taxon>
        <taxon>Mycenaceae</taxon>
        <taxon>Mycena</taxon>
    </lineage>
</organism>
<keyword evidence="14" id="KW-1185">Reference proteome</keyword>
<dbReference type="GO" id="GO:0031519">
    <property type="term" value="C:PcG protein complex"/>
    <property type="evidence" value="ECO:0007669"/>
    <property type="project" value="TreeGrafter"/>
</dbReference>
<evidence type="ECO:0000256" key="7">
    <source>
        <dbReference type="ARBA" id="ARBA00023015"/>
    </source>
</evidence>
<dbReference type="SUPFAM" id="SSF57667">
    <property type="entry name" value="beta-beta-alpha zinc fingers"/>
    <property type="match status" value="1"/>
</dbReference>
<dbReference type="FunFam" id="3.30.160.60:FF:000125">
    <property type="entry name" value="Putative zinc finger protein 143"/>
    <property type="match status" value="1"/>
</dbReference>
<dbReference type="GO" id="GO:0005667">
    <property type="term" value="C:transcription regulator complex"/>
    <property type="evidence" value="ECO:0007669"/>
    <property type="project" value="TreeGrafter"/>
</dbReference>
<dbReference type="SMART" id="SM00355">
    <property type="entry name" value="ZnF_C2H2"/>
    <property type="match status" value="2"/>
</dbReference>
<dbReference type="PANTHER" id="PTHR14003">
    <property type="entry name" value="TRANSCRIPTIONAL REPRESSOR PROTEIN YY"/>
    <property type="match status" value="1"/>
</dbReference>
<dbReference type="Gene3D" id="3.30.160.60">
    <property type="entry name" value="Classic Zinc Finger"/>
    <property type="match status" value="2"/>
</dbReference>
<protein>
    <submittedName>
        <fullName evidence="13">FAD/NAD(P)-binding domain-containing protein</fullName>
    </submittedName>
</protein>
<accession>A0A8H6STR1</accession>
<feature type="domain" description="C2H2-type" evidence="12">
    <location>
        <begin position="22"/>
        <end position="49"/>
    </location>
</feature>
<dbReference type="EMBL" id="JACAZE010000010">
    <property type="protein sequence ID" value="KAF7305316.1"/>
    <property type="molecule type" value="Genomic_DNA"/>
</dbReference>
<evidence type="ECO:0000256" key="1">
    <source>
        <dbReference type="ARBA" id="ARBA00004123"/>
    </source>
</evidence>
<reference evidence="13" key="1">
    <citation type="submission" date="2020-05" db="EMBL/GenBank/DDBJ databases">
        <title>Mycena genomes resolve the evolution of fungal bioluminescence.</title>
        <authorList>
            <person name="Tsai I.J."/>
        </authorList>
    </citation>
    <scope>NUCLEOTIDE SEQUENCE</scope>
    <source>
        <strain evidence="13">110903Hualien_Pintung</strain>
    </source>
</reference>
<name>A0A8H6STR1_MYCCL</name>
<feature type="region of interest" description="Disordered" evidence="11">
    <location>
        <begin position="1"/>
        <end position="27"/>
    </location>
</feature>
<dbReference type="GO" id="GO:0000785">
    <property type="term" value="C:chromatin"/>
    <property type="evidence" value="ECO:0007669"/>
    <property type="project" value="TreeGrafter"/>
</dbReference>
<dbReference type="GO" id="GO:0000981">
    <property type="term" value="F:DNA-binding transcription factor activity, RNA polymerase II-specific"/>
    <property type="evidence" value="ECO:0007669"/>
    <property type="project" value="UniProtKB-ARBA"/>
</dbReference>
<dbReference type="PROSITE" id="PS00028">
    <property type="entry name" value="ZINC_FINGER_C2H2_1"/>
    <property type="match status" value="1"/>
</dbReference>
<keyword evidence="5 10" id="KW-0863">Zinc-finger</keyword>
<comment type="caution">
    <text evidence="13">The sequence shown here is derived from an EMBL/GenBank/DDBJ whole genome shotgun (WGS) entry which is preliminary data.</text>
</comment>
<dbReference type="OrthoDB" id="6077919at2759"/>
<evidence type="ECO:0000256" key="3">
    <source>
        <dbReference type="ARBA" id="ARBA00022723"/>
    </source>
</evidence>
<gene>
    <name evidence="13" type="ORF">HMN09_00783300</name>
</gene>